<reference evidence="1" key="2">
    <citation type="journal article" name="Front. Microbiol.">
        <title>Degradative Capacity of Two Strains of Rhodonia placenta: From Phenotype to Genotype.</title>
        <authorList>
            <person name="Kolle M."/>
            <person name="Horta M.A.C."/>
            <person name="Nowrousian M."/>
            <person name="Ohm R.A."/>
            <person name="Benz J.P."/>
            <person name="Pilgard A."/>
        </authorList>
    </citation>
    <scope>NUCLEOTIDE SEQUENCE</scope>
    <source>
        <strain evidence="1">FPRL280</strain>
    </source>
</reference>
<protein>
    <submittedName>
        <fullName evidence="1">Uncharacterized protein</fullName>
    </submittedName>
</protein>
<accession>A0A8H7TYA6</accession>
<sequence length="111" mass="12083">MGAPNSCARAVRGAVRPRLGWLEIARVLNHAPALLQSHARETAELLAALQRKRASRTWTSCGSSVCRLRSTTRSCAGSTLRTRTACCCCATCWRCLHCWRLSGCCASGSWT</sequence>
<gene>
    <name evidence="1" type="ORF">IEO21_08991</name>
</gene>
<organism evidence="1 2">
    <name type="scientific">Rhodonia placenta</name>
    <dbReference type="NCBI Taxonomy" id="104341"/>
    <lineage>
        <taxon>Eukaryota</taxon>
        <taxon>Fungi</taxon>
        <taxon>Dikarya</taxon>
        <taxon>Basidiomycota</taxon>
        <taxon>Agaricomycotina</taxon>
        <taxon>Agaricomycetes</taxon>
        <taxon>Polyporales</taxon>
        <taxon>Adustoporiaceae</taxon>
        <taxon>Rhodonia</taxon>
    </lineage>
</organism>
<evidence type="ECO:0000313" key="2">
    <source>
        <dbReference type="Proteomes" id="UP000639403"/>
    </source>
</evidence>
<dbReference type="AlphaFoldDB" id="A0A8H7TYA6"/>
<dbReference type="Proteomes" id="UP000639403">
    <property type="component" value="Unassembled WGS sequence"/>
</dbReference>
<proteinExistence type="predicted"/>
<reference evidence="1" key="1">
    <citation type="submission" date="2020-11" db="EMBL/GenBank/DDBJ databases">
        <authorList>
            <person name="Koelle M."/>
            <person name="Horta M.A.C."/>
            <person name="Nowrousian M."/>
            <person name="Ohm R.A."/>
            <person name="Benz P."/>
            <person name="Pilgard A."/>
        </authorList>
    </citation>
    <scope>NUCLEOTIDE SEQUENCE</scope>
    <source>
        <strain evidence="1">FPRL280</strain>
    </source>
</reference>
<dbReference type="EMBL" id="JADOXO010000374">
    <property type="protein sequence ID" value="KAF9805620.1"/>
    <property type="molecule type" value="Genomic_DNA"/>
</dbReference>
<name>A0A8H7TYA6_9APHY</name>
<comment type="caution">
    <text evidence="1">The sequence shown here is derived from an EMBL/GenBank/DDBJ whole genome shotgun (WGS) entry which is preliminary data.</text>
</comment>
<evidence type="ECO:0000313" key="1">
    <source>
        <dbReference type="EMBL" id="KAF9805620.1"/>
    </source>
</evidence>